<dbReference type="PANTHER" id="PTHR10491:SF4">
    <property type="entry name" value="METHIONINE ADENOSYLTRANSFERASE 2 SUBUNIT BETA"/>
    <property type="match status" value="1"/>
</dbReference>
<comment type="caution">
    <text evidence="4">The sequence shown here is derived from an EMBL/GenBank/DDBJ whole genome shotgun (WGS) entry which is preliminary data.</text>
</comment>
<dbReference type="FunFam" id="3.40.50.720:FF:000159">
    <property type="entry name" value="dTDP-4-dehydrorhamnose reductase"/>
    <property type="match status" value="1"/>
</dbReference>
<dbReference type="RefSeq" id="WP_151866900.1">
    <property type="nucleotide sequence ID" value="NZ_WBZB01000051.1"/>
</dbReference>
<evidence type="ECO:0000256" key="1">
    <source>
        <dbReference type="ARBA" id="ARBA00010944"/>
    </source>
</evidence>
<name>A0A833MCT9_9FIRM</name>
<dbReference type="OrthoDB" id="9803892at2"/>
<dbReference type="Pfam" id="PF04321">
    <property type="entry name" value="RmlD_sub_bind"/>
    <property type="match status" value="1"/>
</dbReference>
<dbReference type="GO" id="GO:0008831">
    <property type="term" value="F:dTDP-4-dehydrorhamnose reductase activity"/>
    <property type="evidence" value="ECO:0007669"/>
    <property type="project" value="UniProtKB-EC"/>
</dbReference>
<reference evidence="4 5" key="1">
    <citation type="submission" date="2019-10" db="EMBL/GenBank/DDBJ databases">
        <title>Alkaliphilus serpentinus sp. nov. and Alkaliphilus pronyensis sp. nov., two novel anaerobic alkaliphilic species isolated from the serpentinized-hosted hydrothermal field of the Prony Bay (New Caledonia).</title>
        <authorList>
            <person name="Postec A."/>
        </authorList>
    </citation>
    <scope>NUCLEOTIDE SEQUENCE [LARGE SCALE GENOMIC DNA]</scope>
    <source>
        <strain evidence="4 5">LacT</strain>
    </source>
</reference>
<evidence type="ECO:0000313" key="5">
    <source>
        <dbReference type="Proteomes" id="UP000465601"/>
    </source>
</evidence>
<accession>A0A833MCT9</accession>
<dbReference type="InterPro" id="IPR005913">
    <property type="entry name" value="dTDP_dehydrorham_reduct"/>
</dbReference>
<dbReference type="Gene3D" id="3.90.25.10">
    <property type="entry name" value="UDP-galactose 4-epimerase, domain 1"/>
    <property type="match status" value="1"/>
</dbReference>
<sequence length="295" mass="33510">MTKALVVGYSGQLGHELIKVLKLDDLFKKSIEELIMTDSSMLDITCKNLVLKYILKIQPDIIINCAAYTKVDQAEDDYEKAFQVNSLGPRNLAIAAEAIGAKLIHISTDYVFDGKGVLVNGEKVPYREYDTTNPINVYGKTKLLGEEYVREFCSKYFIIRTSWLYGEKGNNFVKTIIGAAKDKGKLQVVDDQLGNPTYAGDLAERILKLALTDEYGLYHCTGKGICSWYDFAKKIIEYTEIPCEIEAVTSDNYKRKAQRPSYSCLDNMMLRSTIGDDMREWQDALYDFIKNRLML</sequence>
<evidence type="ECO:0000313" key="4">
    <source>
        <dbReference type="EMBL" id="KAB3526634.1"/>
    </source>
</evidence>
<comment type="pathway">
    <text evidence="2">Carbohydrate biosynthesis; dTDP-L-rhamnose biosynthesis.</text>
</comment>
<dbReference type="GO" id="GO:0005829">
    <property type="term" value="C:cytosol"/>
    <property type="evidence" value="ECO:0007669"/>
    <property type="project" value="TreeGrafter"/>
</dbReference>
<keyword evidence="5" id="KW-1185">Reference proteome</keyword>
<keyword evidence="2" id="KW-0521">NADP</keyword>
<dbReference type="PANTHER" id="PTHR10491">
    <property type="entry name" value="DTDP-4-DEHYDRORHAMNOSE REDUCTASE"/>
    <property type="match status" value="1"/>
</dbReference>
<evidence type="ECO:0000259" key="3">
    <source>
        <dbReference type="Pfam" id="PF04321"/>
    </source>
</evidence>
<comment type="function">
    <text evidence="2">Catalyzes the reduction of dTDP-6-deoxy-L-lyxo-4-hexulose to yield dTDP-L-rhamnose.</text>
</comment>
<dbReference type="AlphaFoldDB" id="A0A833MCT9"/>
<organism evidence="4 5">
    <name type="scientific">Alkaliphilus serpentinus</name>
    <dbReference type="NCBI Taxonomy" id="1482731"/>
    <lineage>
        <taxon>Bacteria</taxon>
        <taxon>Bacillati</taxon>
        <taxon>Bacillota</taxon>
        <taxon>Clostridia</taxon>
        <taxon>Peptostreptococcales</taxon>
        <taxon>Natronincolaceae</taxon>
        <taxon>Alkaliphilus</taxon>
    </lineage>
</organism>
<dbReference type="UniPathway" id="UPA00124"/>
<feature type="domain" description="RmlD-like substrate binding" evidence="3">
    <location>
        <begin position="3"/>
        <end position="291"/>
    </location>
</feature>
<protein>
    <recommendedName>
        <fullName evidence="2">dTDP-4-dehydrorhamnose reductase</fullName>
        <ecNumber evidence="2">1.1.1.133</ecNumber>
    </recommendedName>
</protein>
<dbReference type="EC" id="1.1.1.133" evidence="2"/>
<gene>
    <name evidence="4" type="primary">rfbD</name>
    <name evidence="4" type="ORF">F8153_13605</name>
</gene>
<dbReference type="SUPFAM" id="SSF51735">
    <property type="entry name" value="NAD(P)-binding Rossmann-fold domains"/>
    <property type="match status" value="1"/>
</dbReference>
<dbReference type="NCBIfam" id="TIGR01214">
    <property type="entry name" value="rmlD"/>
    <property type="match status" value="1"/>
</dbReference>
<evidence type="ECO:0000256" key="2">
    <source>
        <dbReference type="RuleBase" id="RU364082"/>
    </source>
</evidence>
<dbReference type="Proteomes" id="UP000465601">
    <property type="component" value="Unassembled WGS sequence"/>
</dbReference>
<comment type="similarity">
    <text evidence="1 2">Belongs to the dTDP-4-dehydrorhamnose reductase family.</text>
</comment>
<dbReference type="InterPro" id="IPR036291">
    <property type="entry name" value="NAD(P)-bd_dom_sf"/>
</dbReference>
<dbReference type="Gene3D" id="3.40.50.720">
    <property type="entry name" value="NAD(P)-binding Rossmann-like Domain"/>
    <property type="match status" value="1"/>
</dbReference>
<keyword evidence="2 4" id="KW-0560">Oxidoreductase</keyword>
<dbReference type="CDD" id="cd05254">
    <property type="entry name" value="dTDP_HR_like_SDR_e"/>
    <property type="match status" value="1"/>
</dbReference>
<dbReference type="EMBL" id="WBZB01000051">
    <property type="protein sequence ID" value="KAB3526634.1"/>
    <property type="molecule type" value="Genomic_DNA"/>
</dbReference>
<proteinExistence type="inferred from homology"/>
<dbReference type="InterPro" id="IPR029903">
    <property type="entry name" value="RmlD-like-bd"/>
</dbReference>
<dbReference type="GO" id="GO:0019305">
    <property type="term" value="P:dTDP-rhamnose biosynthetic process"/>
    <property type="evidence" value="ECO:0007669"/>
    <property type="project" value="UniProtKB-UniPathway"/>
</dbReference>